<proteinExistence type="predicted"/>
<dbReference type="InterPro" id="IPR051312">
    <property type="entry name" value="Diverse_Substr_Oxidored"/>
</dbReference>
<dbReference type="Gene3D" id="3.30.390.50">
    <property type="entry name" value="CO dehydrogenase flavoprotein, C-terminal domain"/>
    <property type="match status" value="1"/>
</dbReference>
<dbReference type="Pfam" id="PF00941">
    <property type="entry name" value="FAD_binding_5"/>
    <property type="match status" value="1"/>
</dbReference>
<dbReference type="PROSITE" id="PS51387">
    <property type="entry name" value="FAD_PCMH"/>
    <property type="match status" value="1"/>
</dbReference>
<dbReference type="SUPFAM" id="SSF56176">
    <property type="entry name" value="FAD-binding/transporter-associated domain-like"/>
    <property type="match status" value="1"/>
</dbReference>
<dbReference type="Gene3D" id="3.30.465.10">
    <property type="match status" value="1"/>
</dbReference>
<dbReference type="AlphaFoldDB" id="A0A6B1G061"/>
<feature type="domain" description="FAD-binding PCMH-type" evidence="4">
    <location>
        <begin position="1"/>
        <end position="176"/>
    </location>
</feature>
<evidence type="ECO:0000256" key="3">
    <source>
        <dbReference type="ARBA" id="ARBA00023002"/>
    </source>
</evidence>
<dbReference type="PANTHER" id="PTHR42659">
    <property type="entry name" value="XANTHINE DEHYDROGENASE SUBUNIT C-RELATED"/>
    <property type="match status" value="1"/>
</dbReference>
<dbReference type="InterPro" id="IPR036683">
    <property type="entry name" value="CO_DH_flav_C_dom_sf"/>
</dbReference>
<dbReference type="GO" id="GO:0071949">
    <property type="term" value="F:FAD binding"/>
    <property type="evidence" value="ECO:0007669"/>
    <property type="project" value="InterPro"/>
</dbReference>
<comment type="caution">
    <text evidence="5">The sequence shown here is derived from an EMBL/GenBank/DDBJ whole genome shotgun (WGS) entry which is preliminary data.</text>
</comment>
<evidence type="ECO:0000256" key="1">
    <source>
        <dbReference type="ARBA" id="ARBA00022630"/>
    </source>
</evidence>
<dbReference type="FunFam" id="3.30.465.10:FF:000017">
    <property type="entry name" value="Xanthine dehydrogenase, FAD binding subunit"/>
    <property type="match status" value="1"/>
</dbReference>
<dbReference type="Pfam" id="PF03450">
    <property type="entry name" value="CO_deh_flav_C"/>
    <property type="match status" value="1"/>
</dbReference>
<dbReference type="Gene3D" id="3.30.43.10">
    <property type="entry name" value="Uridine Diphospho-n-acetylenolpyruvylglucosamine Reductase, domain 2"/>
    <property type="match status" value="1"/>
</dbReference>
<keyword evidence="1" id="KW-0285">Flavoprotein</keyword>
<keyword evidence="2" id="KW-0274">FAD</keyword>
<sequence length="285" mass="28569">MYPSKFDYHRPSSVQEAVQILSDNPDAKVLAGGHSLIPVMKLRLAAPAALVDIGRIDALQGISRSNGSLSIGACVTYNEIANSADVQAAAPLLAEAAGQIGDRQVRYRGTIGGNLSHADPASDLPAAALALDATLHVTGASGSRSVSASDFFVDLMMTALQPDEILTSVEIAAAAAGTGSAYVKFEHPASGYALCGAAAVVTRGAGGSCTGASLCFNGVASTAVSASGVASSLVGSDLSDDAIVSAVSGLSIPDATGDMFASAGYRQELAKSIGIQALLTARDRA</sequence>
<dbReference type="GO" id="GO:0016491">
    <property type="term" value="F:oxidoreductase activity"/>
    <property type="evidence" value="ECO:0007669"/>
    <property type="project" value="UniProtKB-KW"/>
</dbReference>
<dbReference type="InterPro" id="IPR005107">
    <property type="entry name" value="CO_DH_flav_C"/>
</dbReference>
<dbReference type="InterPro" id="IPR036318">
    <property type="entry name" value="FAD-bd_PCMH-like_sf"/>
</dbReference>
<reference evidence="5" key="1">
    <citation type="submission" date="2019-09" db="EMBL/GenBank/DDBJ databases">
        <title>Characterisation of the sponge microbiome using genome-centric metagenomics.</title>
        <authorList>
            <person name="Engelberts J.P."/>
            <person name="Robbins S.J."/>
            <person name="De Goeij J.M."/>
            <person name="Aranda M."/>
            <person name="Bell S.C."/>
            <person name="Webster N.S."/>
        </authorList>
    </citation>
    <scope>NUCLEOTIDE SEQUENCE</scope>
    <source>
        <strain evidence="5">SB0675_bin_29</strain>
    </source>
</reference>
<dbReference type="InterPro" id="IPR016167">
    <property type="entry name" value="FAD-bd_PCMH_sub1"/>
</dbReference>
<keyword evidence="3" id="KW-0560">Oxidoreductase</keyword>
<dbReference type="PANTHER" id="PTHR42659:SF2">
    <property type="entry name" value="XANTHINE DEHYDROGENASE SUBUNIT C-RELATED"/>
    <property type="match status" value="1"/>
</dbReference>
<dbReference type="InterPro" id="IPR002346">
    <property type="entry name" value="Mopterin_DH_FAD-bd"/>
</dbReference>
<protein>
    <submittedName>
        <fullName evidence="5">Xanthine dehydrogenase family protein subunit M</fullName>
    </submittedName>
</protein>
<gene>
    <name evidence="5" type="ORF">F4148_14075</name>
</gene>
<name>A0A6B1G061_9CHLR</name>
<evidence type="ECO:0000259" key="4">
    <source>
        <dbReference type="PROSITE" id="PS51387"/>
    </source>
</evidence>
<organism evidence="5">
    <name type="scientific">Caldilineaceae bacterium SB0675_bin_29</name>
    <dbReference type="NCBI Taxonomy" id="2605266"/>
    <lineage>
        <taxon>Bacteria</taxon>
        <taxon>Bacillati</taxon>
        <taxon>Chloroflexota</taxon>
        <taxon>Caldilineae</taxon>
        <taxon>Caldilineales</taxon>
        <taxon>Caldilineaceae</taxon>
    </lineage>
</organism>
<evidence type="ECO:0000313" key="5">
    <source>
        <dbReference type="EMBL" id="MYH62823.1"/>
    </source>
</evidence>
<evidence type="ECO:0000256" key="2">
    <source>
        <dbReference type="ARBA" id="ARBA00022827"/>
    </source>
</evidence>
<dbReference type="EMBL" id="VYDA01000500">
    <property type="protein sequence ID" value="MYH62823.1"/>
    <property type="molecule type" value="Genomic_DNA"/>
</dbReference>
<dbReference type="InterPro" id="IPR016169">
    <property type="entry name" value="FAD-bd_PCMH_sub2"/>
</dbReference>
<dbReference type="SMART" id="SM01092">
    <property type="entry name" value="CO_deh_flav_C"/>
    <property type="match status" value="1"/>
</dbReference>
<dbReference type="InterPro" id="IPR016166">
    <property type="entry name" value="FAD-bd_PCMH"/>
</dbReference>
<accession>A0A6B1G061</accession>
<dbReference type="SUPFAM" id="SSF55447">
    <property type="entry name" value="CO dehydrogenase flavoprotein C-terminal domain-like"/>
    <property type="match status" value="1"/>
</dbReference>